<evidence type="ECO:0000313" key="1">
    <source>
        <dbReference type="EMBL" id="MBX74010.1"/>
    </source>
</evidence>
<accession>A0A2P2R485</accession>
<name>A0A2P2R485_RHIMU</name>
<protein>
    <submittedName>
        <fullName evidence="1">Uncharacterized protein</fullName>
    </submittedName>
</protein>
<dbReference type="EMBL" id="GGEC01093526">
    <property type="protein sequence ID" value="MBX74010.1"/>
    <property type="molecule type" value="Transcribed_RNA"/>
</dbReference>
<proteinExistence type="predicted"/>
<reference evidence="1" key="1">
    <citation type="submission" date="2018-02" db="EMBL/GenBank/DDBJ databases">
        <title>Rhizophora mucronata_Transcriptome.</title>
        <authorList>
            <person name="Meera S.P."/>
            <person name="Sreeshan A."/>
            <person name="Augustine A."/>
        </authorList>
    </citation>
    <scope>NUCLEOTIDE SEQUENCE</scope>
    <source>
        <tissue evidence="1">Leaf</tissue>
    </source>
</reference>
<dbReference type="AlphaFoldDB" id="A0A2P2R485"/>
<organism evidence="1">
    <name type="scientific">Rhizophora mucronata</name>
    <name type="common">Asiatic mangrove</name>
    <dbReference type="NCBI Taxonomy" id="61149"/>
    <lineage>
        <taxon>Eukaryota</taxon>
        <taxon>Viridiplantae</taxon>
        <taxon>Streptophyta</taxon>
        <taxon>Embryophyta</taxon>
        <taxon>Tracheophyta</taxon>
        <taxon>Spermatophyta</taxon>
        <taxon>Magnoliopsida</taxon>
        <taxon>eudicotyledons</taxon>
        <taxon>Gunneridae</taxon>
        <taxon>Pentapetalae</taxon>
        <taxon>rosids</taxon>
        <taxon>fabids</taxon>
        <taxon>Malpighiales</taxon>
        <taxon>Rhizophoraceae</taxon>
        <taxon>Rhizophora</taxon>
    </lineage>
</organism>
<sequence length="23" mass="2721">MNRDSCVFLTFLFFFPSSKASLY</sequence>